<proteinExistence type="predicted"/>
<organism evidence="1 2">
    <name type="scientific">Solanum tuberosum</name>
    <name type="common">Potato</name>
    <dbReference type="NCBI Taxonomy" id="4113"/>
    <lineage>
        <taxon>Eukaryota</taxon>
        <taxon>Viridiplantae</taxon>
        <taxon>Streptophyta</taxon>
        <taxon>Embryophyta</taxon>
        <taxon>Tracheophyta</taxon>
        <taxon>Spermatophyta</taxon>
        <taxon>Magnoliopsida</taxon>
        <taxon>eudicotyledons</taxon>
        <taxon>Gunneridae</taxon>
        <taxon>Pentapetalae</taxon>
        <taxon>asterids</taxon>
        <taxon>lamiids</taxon>
        <taxon>Solanales</taxon>
        <taxon>Solanaceae</taxon>
        <taxon>Solanoideae</taxon>
        <taxon>Solaneae</taxon>
        <taxon>Solanum</taxon>
    </lineage>
</organism>
<sequence>MLVVISSLFIKNLEHEELSSRQRNKYTEERHTGRWELTQTCFPSNSLISLLRASVFH</sequence>
<evidence type="ECO:0000313" key="1">
    <source>
        <dbReference type="EnsemblPlants" id="PGSC0003DMT400018760"/>
    </source>
</evidence>
<dbReference type="PaxDb" id="4113-PGSC0003DMT400018760"/>
<name>M1AB38_SOLTU</name>
<dbReference type="InParanoid" id="M1AB38"/>
<dbReference type="EnsemblPlants" id="PGSC0003DMT400018760">
    <property type="protein sequence ID" value="PGSC0003DMT400018760"/>
    <property type="gene ID" value="PGSC0003DMG400007271"/>
</dbReference>
<keyword evidence="2" id="KW-1185">Reference proteome</keyword>
<reference evidence="2" key="1">
    <citation type="journal article" date="2011" name="Nature">
        <title>Genome sequence and analysis of the tuber crop potato.</title>
        <authorList>
            <consortium name="The Potato Genome Sequencing Consortium"/>
        </authorList>
    </citation>
    <scope>NUCLEOTIDE SEQUENCE [LARGE SCALE GENOMIC DNA]</scope>
    <source>
        <strain evidence="2">cv. DM1-3 516 R44</strain>
    </source>
</reference>
<protein>
    <submittedName>
        <fullName evidence="1">Uncharacterized protein</fullName>
    </submittedName>
</protein>
<dbReference type="AlphaFoldDB" id="M1AB38"/>
<dbReference type="HOGENOM" id="CLU_3000214_0_0_1"/>
<evidence type="ECO:0000313" key="2">
    <source>
        <dbReference type="Proteomes" id="UP000011115"/>
    </source>
</evidence>
<accession>M1AB38</accession>
<dbReference type="Gramene" id="PGSC0003DMT400018760">
    <property type="protein sequence ID" value="PGSC0003DMT400018760"/>
    <property type="gene ID" value="PGSC0003DMG400007271"/>
</dbReference>
<dbReference type="Proteomes" id="UP000011115">
    <property type="component" value="Unassembled WGS sequence"/>
</dbReference>
<reference evidence="1" key="2">
    <citation type="submission" date="2015-06" db="UniProtKB">
        <authorList>
            <consortium name="EnsemblPlants"/>
        </authorList>
    </citation>
    <scope>IDENTIFICATION</scope>
    <source>
        <strain evidence="1">DM1-3 516 R44</strain>
    </source>
</reference>